<dbReference type="InterPro" id="IPR011049">
    <property type="entry name" value="Serralysin-like_metalloprot_C"/>
</dbReference>
<feature type="region of interest" description="Disordered" evidence="5">
    <location>
        <begin position="327"/>
        <end position="357"/>
    </location>
</feature>
<comment type="subcellular location">
    <subcellularLocation>
        <location evidence="2">Secreted</location>
    </subcellularLocation>
</comment>
<dbReference type="PANTHER" id="PTHR38340">
    <property type="entry name" value="S-LAYER PROTEIN"/>
    <property type="match status" value="1"/>
</dbReference>
<dbReference type="PANTHER" id="PTHR38340:SF1">
    <property type="entry name" value="S-LAYER PROTEIN"/>
    <property type="match status" value="1"/>
</dbReference>
<keyword evidence="8" id="KW-1185">Reference proteome</keyword>
<comment type="caution">
    <text evidence="7">The sequence shown here is derived from an EMBL/GenBank/DDBJ whole genome shotgun (WGS) entry which is preliminary data.</text>
</comment>
<dbReference type="SUPFAM" id="SSF51120">
    <property type="entry name" value="beta-Roll"/>
    <property type="match status" value="2"/>
</dbReference>
<protein>
    <submittedName>
        <fullName evidence="7">Hemolysin-type calcium-binding region protein</fullName>
    </submittedName>
</protein>
<gene>
    <name evidence="7" type="ORF">OA50_05680</name>
</gene>
<evidence type="ECO:0000313" key="7">
    <source>
        <dbReference type="EMBL" id="KHQ49784.1"/>
    </source>
</evidence>
<dbReference type="EMBL" id="JSUQ01000042">
    <property type="protein sequence ID" value="KHQ49784.1"/>
    <property type="molecule type" value="Genomic_DNA"/>
</dbReference>
<dbReference type="RefSeq" id="WP_052244929.1">
    <property type="nucleotide sequence ID" value="NZ_JSUQ01000042.1"/>
</dbReference>
<evidence type="ECO:0000259" key="6">
    <source>
        <dbReference type="Pfam" id="PF08548"/>
    </source>
</evidence>
<dbReference type="Pfam" id="PF08548">
    <property type="entry name" value="Peptidase_M10_C"/>
    <property type="match status" value="1"/>
</dbReference>
<dbReference type="Gene3D" id="2.150.10.10">
    <property type="entry name" value="Serralysin-like metalloprotease, C-terminal"/>
    <property type="match status" value="3"/>
</dbReference>
<dbReference type="PROSITE" id="PS00330">
    <property type="entry name" value="HEMOLYSIN_CALCIUM"/>
    <property type="match status" value="2"/>
</dbReference>
<evidence type="ECO:0000256" key="2">
    <source>
        <dbReference type="ARBA" id="ARBA00004613"/>
    </source>
</evidence>
<dbReference type="InterPro" id="IPR050557">
    <property type="entry name" value="RTX_toxin/Mannuronan_C5-epim"/>
</dbReference>
<proteinExistence type="predicted"/>
<evidence type="ECO:0000256" key="1">
    <source>
        <dbReference type="ARBA" id="ARBA00001913"/>
    </source>
</evidence>
<dbReference type="Proteomes" id="UP000030960">
    <property type="component" value="Unassembled WGS sequence"/>
</dbReference>
<dbReference type="GO" id="GO:0005509">
    <property type="term" value="F:calcium ion binding"/>
    <property type="evidence" value="ECO:0007669"/>
    <property type="project" value="InterPro"/>
</dbReference>
<dbReference type="InterPro" id="IPR001343">
    <property type="entry name" value="Hemolysn_Ca-bd"/>
</dbReference>
<organism evidence="7 8">
    <name type="scientific">Mameliella alba</name>
    <dbReference type="NCBI Taxonomy" id="561184"/>
    <lineage>
        <taxon>Bacteria</taxon>
        <taxon>Pseudomonadati</taxon>
        <taxon>Pseudomonadota</taxon>
        <taxon>Alphaproteobacteria</taxon>
        <taxon>Rhodobacterales</taxon>
        <taxon>Roseobacteraceae</taxon>
        <taxon>Mameliella</taxon>
    </lineage>
</organism>
<feature type="domain" description="Peptidase M10 serralysin C-terminal" evidence="6">
    <location>
        <begin position="308"/>
        <end position="478"/>
    </location>
</feature>
<evidence type="ECO:0000256" key="5">
    <source>
        <dbReference type="SAM" id="MobiDB-lite"/>
    </source>
</evidence>
<dbReference type="AlphaFoldDB" id="A0A0B3SGQ3"/>
<reference evidence="7 8" key="1">
    <citation type="submission" date="2014-10" db="EMBL/GenBank/DDBJ databases">
        <title>Genome sequence of Ponticoccus sp. strain UMTAT08 isolated from clonal culture of toxic dinoflagellate Alexandrium tamiyavanichii.</title>
        <authorList>
            <person name="Gan H.Y."/>
            <person name="Muhd D.-D."/>
            <person name="Mohd Noor M.E."/>
            <person name="Yeong Y.S."/>
            <person name="Usup G."/>
        </authorList>
    </citation>
    <scope>NUCLEOTIDE SEQUENCE [LARGE SCALE GENOMIC DNA]</scope>
    <source>
        <strain evidence="7 8">UMTAT08</strain>
    </source>
</reference>
<evidence type="ECO:0000256" key="4">
    <source>
        <dbReference type="ARBA" id="ARBA00022737"/>
    </source>
</evidence>
<keyword evidence="4" id="KW-0677">Repeat</keyword>
<dbReference type="InterPro" id="IPR013858">
    <property type="entry name" value="Peptidase_M10B_C"/>
</dbReference>
<name>A0A0B3SGQ3_9RHOB</name>
<accession>A0A0B3SGQ3</accession>
<evidence type="ECO:0000313" key="8">
    <source>
        <dbReference type="Proteomes" id="UP000030960"/>
    </source>
</evidence>
<keyword evidence="3" id="KW-0964">Secreted</keyword>
<dbReference type="PRINTS" id="PR00313">
    <property type="entry name" value="CABNDNGRPT"/>
</dbReference>
<dbReference type="InterPro" id="IPR018511">
    <property type="entry name" value="Hemolysin-typ_Ca-bd_CS"/>
</dbReference>
<sequence length="480" mass="48039">MTTTYQSSSSTTVFVANGANVVLRDYNDIYTANGDGFELMAGPLITSLFVYGYVWADDNGVEVLADNVRIANFGMLSSFTGDAINLSGGAGTVEILNYGTILANDGEVIDIDSAGDKTITLFNAGTLTARDADLVFDGAIAGISITNTGLMEGAGLAMSGTGSSRLVNSGEILVTHVDMRSAGPAVLINRGTITDRDGTGELIRTGNGAGDTVVNAGTILGDIDLGGGPDFFENAGPGVTAGRVLGGDGVDTLVGGESADRLEGGGGSDTLVGRGGDDVLDGGAADDLILAGLGSDELLGGTGNDTMTGGGGDDSLSGQSEADVLVGQDGSDWLDGGDGNDTLDGGDGNDTLEGGDGVDVLRGRAGEDELAGGLGLDFLTGGADADTFVFRTTAHAGTGATRDQILDFEQGSDLINVVSMSPGVFSFVGTDAFSGPNQVRVIETATGSSIVQFDVDGDGLADAEIRVAGVTGLTAEDFAL</sequence>
<dbReference type="GO" id="GO:0005615">
    <property type="term" value="C:extracellular space"/>
    <property type="evidence" value="ECO:0007669"/>
    <property type="project" value="InterPro"/>
</dbReference>
<dbReference type="Pfam" id="PF00353">
    <property type="entry name" value="HemolysinCabind"/>
    <property type="match status" value="3"/>
</dbReference>
<evidence type="ECO:0000256" key="3">
    <source>
        <dbReference type="ARBA" id="ARBA00022525"/>
    </source>
</evidence>
<comment type="cofactor">
    <cofactor evidence="1">
        <name>Ca(2+)</name>
        <dbReference type="ChEBI" id="CHEBI:29108"/>
    </cofactor>
</comment>